<gene>
    <name evidence="2" type="ORF">ATANTOWER_025841</name>
</gene>
<feature type="non-terminal residue" evidence="2">
    <location>
        <position position="150"/>
    </location>
</feature>
<comment type="caution">
    <text evidence="2">The sequence shown here is derived from an EMBL/GenBank/DDBJ whole genome shotgun (WGS) entry which is preliminary data.</text>
</comment>
<evidence type="ECO:0000256" key="1">
    <source>
        <dbReference type="SAM" id="SignalP"/>
    </source>
</evidence>
<accession>A0ABU7AIB3</accession>
<keyword evidence="3" id="KW-1185">Reference proteome</keyword>
<name>A0ABU7AIB3_9TELE</name>
<feature type="chain" id="PRO_5045530254" evidence="1">
    <location>
        <begin position="16"/>
        <end position="150"/>
    </location>
</feature>
<dbReference type="Proteomes" id="UP001345963">
    <property type="component" value="Unassembled WGS sequence"/>
</dbReference>
<keyword evidence="1" id="KW-0732">Signal</keyword>
<dbReference type="EMBL" id="JAHUTI010015864">
    <property type="protein sequence ID" value="MED6237479.1"/>
    <property type="molecule type" value="Genomic_DNA"/>
</dbReference>
<sequence>MFLLLYLAHVLAVRSRHLINPKAALQFLADLQTEFPSSEFHQDGDVDLLLNDLNTGCTCRDLGCVCNMCSVFQMVLEFSGVLGDSSLEQHLRNHLNKLSFDNLDPESLYPWRPDRSYLLLIHPFTFPDCLWRNKNIILLILFLRSVLLYV</sequence>
<evidence type="ECO:0000313" key="3">
    <source>
        <dbReference type="Proteomes" id="UP001345963"/>
    </source>
</evidence>
<feature type="signal peptide" evidence="1">
    <location>
        <begin position="1"/>
        <end position="15"/>
    </location>
</feature>
<organism evidence="2 3">
    <name type="scientific">Ataeniobius toweri</name>
    <dbReference type="NCBI Taxonomy" id="208326"/>
    <lineage>
        <taxon>Eukaryota</taxon>
        <taxon>Metazoa</taxon>
        <taxon>Chordata</taxon>
        <taxon>Craniata</taxon>
        <taxon>Vertebrata</taxon>
        <taxon>Euteleostomi</taxon>
        <taxon>Actinopterygii</taxon>
        <taxon>Neopterygii</taxon>
        <taxon>Teleostei</taxon>
        <taxon>Neoteleostei</taxon>
        <taxon>Acanthomorphata</taxon>
        <taxon>Ovalentaria</taxon>
        <taxon>Atherinomorphae</taxon>
        <taxon>Cyprinodontiformes</taxon>
        <taxon>Goodeidae</taxon>
        <taxon>Ataeniobius</taxon>
    </lineage>
</organism>
<reference evidence="2 3" key="1">
    <citation type="submission" date="2021-07" db="EMBL/GenBank/DDBJ databases">
        <authorList>
            <person name="Palmer J.M."/>
        </authorList>
    </citation>
    <scope>NUCLEOTIDE SEQUENCE [LARGE SCALE GENOMIC DNA]</scope>
    <source>
        <strain evidence="2 3">AT_MEX2019</strain>
        <tissue evidence="2">Muscle</tissue>
    </source>
</reference>
<proteinExistence type="predicted"/>
<protein>
    <submittedName>
        <fullName evidence="2">Uncharacterized protein</fullName>
    </submittedName>
</protein>
<evidence type="ECO:0000313" key="2">
    <source>
        <dbReference type="EMBL" id="MED6237479.1"/>
    </source>
</evidence>